<keyword evidence="2" id="KW-1185">Reference proteome</keyword>
<proteinExistence type="predicted"/>
<organism evidence="1 2">
    <name type="scientific">Kalanchoe fedtschenkoi</name>
    <name type="common">Lavender scallops</name>
    <name type="synonym">South American air plant</name>
    <dbReference type="NCBI Taxonomy" id="63787"/>
    <lineage>
        <taxon>Eukaryota</taxon>
        <taxon>Viridiplantae</taxon>
        <taxon>Streptophyta</taxon>
        <taxon>Embryophyta</taxon>
        <taxon>Tracheophyta</taxon>
        <taxon>Spermatophyta</taxon>
        <taxon>Magnoliopsida</taxon>
        <taxon>eudicotyledons</taxon>
        <taxon>Gunneridae</taxon>
        <taxon>Pentapetalae</taxon>
        <taxon>Saxifragales</taxon>
        <taxon>Crassulaceae</taxon>
        <taxon>Kalanchoe</taxon>
    </lineage>
</organism>
<sequence length="92" mass="10190">MAKQAEAPCFPAIELTHQQPLKKDGKPTIFFTSIEIGACSQQLKDALIAKFSNGQLHVMMVEKEFRASKKLDGHLAVSDLDGRHLLLVLESE</sequence>
<dbReference type="Proteomes" id="UP000594263">
    <property type="component" value="Unplaced"/>
</dbReference>
<accession>A0A7N0TIV4</accession>
<dbReference type="Gramene" id="Kaladp0037s0506.1.v1.1">
    <property type="protein sequence ID" value="Kaladp0037s0506.1.v1.1.CDS.1"/>
    <property type="gene ID" value="Kaladp0037s0506.v1.1"/>
</dbReference>
<protein>
    <submittedName>
        <fullName evidence="1">Uncharacterized protein</fullName>
    </submittedName>
</protein>
<dbReference type="AlphaFoldDB" id="A0A7N0TIV4"/>
<evidence type="ECO:0000313" key="2">
    <source>
        <dbReference type="Proteomes" id="UP000594263"/>
    </source>
</evidence>
<dbReference type="EnsemblPlants" id="Kaladp0037s0506.1.v1.1">
    <property type="protein sequence ID" value="Kaladp0037s0506.1.v1.1.CDS.1"/>
    <property type="gene ID" value="Kaladp0037s0506.v1.1"/>
</dbReference>
<name>A0A7N0TIV4_KALFE</name>
<evidence type="ECO:0000313" key="1">
    <source>
        <dbReference type="EnsemblPlants" id="Kaladp0037s0506.1.v1.1.CDS.1"/>
    </source>
</evidence>
<reference evidence="1" key="1">
    <citation type="submission" date="2021-01" db="UniProtKB">
        <authorList>
            <consortium name="EnsemblPlants"/>
        </authorList>
    </citation>
    <scope>IDENTIFICATION</scope>
</reference>